<name>K4CKK6_SOLLC</name>
<keyword evidence="2" id="KW-1185">Reference proteome</keyword>
<reference evidence="1" key="1">
    <citation type="journal article" date="2012" name="Nature">
        <title>The tomato genome sequence provides insights into fleshy fruit evolution.</title>
        <authorList>
            <consortium name="Tomato Genome Consortium"/>
        </authorList>
    </citation>
    <scope>NUCLEOTIDE SEQUENCE [LARGE SCALE GENOMIC DNA]</scope>
    <source>
        <strain evidence="1">cv. Heinz 1706</strain>
    </source>
</reference>
<dbReference type="AlphaFoldDB" id="K4CKK6"/>
<reference evidence="1" key="2">
    <citation type="submission" date="2015-06" db="UniProtKB">
        <authorList>
            <consortium name="EnsemblPlants"/>
        </authorList>
    </citation>
    <scope>IDENTIFICATION</scope>
    <source>
        <strain evidence="1">cv. Heinz 1706</strain>
    </source>
</reference>
<evidence type="ECO:0000313" key="1">
    <source>
        <dbReference type="EnsemblPlants" id="Solyc08g048560.2.1"/>
    </source>
</evidence>
<sequence length="28" mass="2964">AAGMIIKLGVSIRCPIEKVCHKLLPSEG</sequence>
<accession>K4CKK6</accession>
<dbReference type="EnsemblPlants" id="Solyc08g048560.2.1">
    <property type="protein sequence ID" value="Solyc08g048560.2.1"/>
    <property type="gene ID" value="Solyc08g048560.2"/>
</dbReference>
<dbReference type="Proteomes" id="UP000004994">
    <property type="component" value="Chromosome 8"/>
</dbReference>
<dbReference type="InParanoid" id="K4CKK6"/>
<dbReference type="PaxDb" id="4081-Solyc08g048560.2.1"/>
<dbReference type="Gramene" id="Solyc08g048560.2.1">
    <property type="protein sequence ID" value="Solyc08g048560.2.1"/>
    <property type="gene ID" value="Solyc08g048560.2"/>
</dbReference>
<evidence type="ECO:0000313" key="2">
    <source>
        <dbReference type="Proteomes" id="UP000004994"/>
    </source>
</evidence>
<protein>
    <submittedName>
        <fullName evidence="1">Uncharacterized protein</fullName>
    </submittedName>
</protein>
<proteinExistence type="predicted"/>
<dbReference type="HOGENOM" id="CLU_3419832_0_0_1"/>
<organism evidence="1">
    <name type="scientific">Solanum lycopersicum</name>
    <name type="common">Tomato</name>
    <name type="synonym">Lycopersicon esculentum</name>
    <dbReference type="NCBI Taxonomy" id="4081"/>
    <lineage>
        <taxon>Eukaryota</taxon>
        <taxon>Viridiplantae</taxon>
        <taxon>Streptophyta</taxon>
        <taxon>Embryophyta</taxon>
        <taxon>Tracheophyta</taxon>
        <taxon>Spermatophyta</taxon>
        <taxon>Magnoliopsida</taxon>
        <taxon>eudicotyledons</taxon>
        <taxon>Gunneridae</taxon>
        <taxon>Pentapetalae</taxon>
        <taxon>asterids</taxon>
        <taxon>lamiids</taxon>
        <taxon>Solanales</taxon>
        <taxon>Solanaceae</taxon>
        <taxon>Solanoideae</taxon>
        <taxon>Solaneae</taxon>
        <taxon>Solanum</taxon>
        <taxon>Solanum subgen. Lycopersicon</taxon>
    </lineage>
</organism>